<dbReference type="OrthoDB" id="9783944at2"/>
<evidence type="ECO:0000313" key="3">
    <source>
        <dbReference type="EMBL" id="SHF48889.1"/>
    </source>
</evidence>
<dbReference type="PANTHER" id="PTHR31157:SF26">
    <property type="entry name" value="SCP-LIKE EXTRACELLULAR PROTEIN"/>
    <property type="match status" value="1"/>
</dbReference>
<dbReference type="CDD" id="cd05379">
    <property type="entry name" value="CAP_bacterial"/>
    <property type="match status" value="1"/>
</dbReference>
<dbReference type="EMBL" id="FQVW01000001">
    <property type="protein sequence ID" value="SHF48889.1"/>
    <property type="molecule type" value="Genomic_DNA"/>
</dbReference>
<dbReference type="Proteomes" id="UP000183988">
    <property type="component" value="Unassembled WGS sequence"/>
</dbReference>
<keyword evidence="4" id="KW-1185">Reference proteome</keyword>
<dbReference type="RefSeq" id="WP_072886742.1">
    <property type="nucleotide sequence ID" value="NZ_FQVW01000001.1"/>
</dbReference>
<dbReference type="PANTHER" id="PTHR31157">
    <property type="entry name" value="SCP DOMAIN-CONTAINING PROTEIN"/>
    <property type="match status" value="1"/>
</dbReference>
<protein>
    <submittedName>
        <fullName evidence="3">Uncharacterized conserved protein YkwD, contains CAP (CSP/antigen 5/PR1) domain</fullName>
    </submittedName>
</protein>
<dbReference type="STRING" id="930117.SAMN05216225_100128"/>
<dbReference type="SUPFAM" id="SSF55797">
    <property type="entry name" value="PR-1-like"/>
    <property type="match status" value="1"/>
</dbReference>
<dbReference type="Pfam" id="PF14504">
    <property type="entry name" value="CAP_assoc_N"/>
    <property type="match status" value="1"/>
</dbReference>
<evidence type="ECO:0000259" key="2">
    <source>
        <dbReference type="Pfam" id="PF14504"/>
    </source>
</evidence>
<name>A0A1M5C2B4_9BACI</name>
<proteinExistence type="predicted"/>
<accession>A0A1M5C2B4</accession>
<dbReference type="InterPro" id="IPR035940">
    <property type="entry name" value="CAP_sf"/>
</dbReference>
<sequence length="358" mass="41329">MRVIRRVLLFLLLLLLAISIVLFLFNDKESTQKPVNHIYHESLTSEKELQNKQVPEKIISDHILQDNLFKWMGSGVNQLEEALGEPLRKDISSYGYTWLVYMKDHSEYVQFGVMDDEVKTIFATGMDVGTNSIKIGDDYDHLNQIFSFSTEVTYGKGITSYTFQLDEEDLKMRPLVRVGNDVYMQLYFDTFTQKLSSIRILTGEILLLQRPYALSYRGDLPEQPKLSDEQWDQVEAGMESQIFDITNVIRNSFDRSTLEWEESVKEVAYLHSKDMAENNYFSHYALNGDGLKERLAAQDIFYFSAGENIAALYVDAPAAVEGWLNSEGHREALLNNDFTHLGVGVFRYYYTQNFLTKP</sequence>
<organism evidence="3 4">
    <name type="scientific">Ornithinibacillus halophilus</name>
    <dbReference type="NCBI Taxonomy" id="930117"/>
    <lineage>
        <taxon>Bacteria</taxon>
        <taxon>Bacillati</taxon>
        <taxon>Bacillota</taxon>
        <taxon>Bacilli</taxon>
        <taxon>Bacillales</taxon>
        <taxon>Bacillaceae</taxon>
        <taxon>Ornithinibacillus</taxon>
    </lineage>
</organism>
<reference evidence="3 4" key="1">
    <citation type="submission" date="2016-11" db="EMBL/GenBank/DDBJ databases">
        <authorList>
            <person name="Jaros S."/>
            <person name="Januszkiewicz K."/>
            <person name="Wedrychowicz H."/>
        </authorList>
    </citation>
    <scope>NUCLEOTIDE SEQUENCE [LARGE SCALE GENOMIC DNA]</scope>
    <source>
        <strain evidence="3 4">IBRC-M 10683</strain>
    </source>
</reference>
<gene>
    <name evidence="3" type="ORF">SAMN05216225_100128</name>
</gene>
<dbReference type="InterPro" id="IPR014044">
    <property type="entry name" value="CAP_dom"/>
</dbReference>
<feature type="domain" description="CAP-associated" evidence="2">
    <location>
        <begin position="72"/>
        <end position="212"/>
    </location>
</feature>
<evidence type="ECO:0000259" key="1">
    <source>
        <dbReference type="Pfam" id="PF00188"/>
    </source>
</evidence>
<dbReference type="InterPro" id="IPR029410">
    <property type="entry name" value="CAP_assoc"/>
</dbReference>
<dbReference type="AlphaFoldDB" id="A0A1M5C2B4"/>
<dbReference type="Gene3D" id="3.40.33.10">
    <property type="entry name" value="CAP"/>
    <property type="match status" value="1"/>
</dbReference>
<dbReference type="Pfam" id="PF00188">
    <property type="entry name" value="CAP"/>
    <property type="match status" value="1"/>
</dbReference>
<evidence type="ECO:0000313" key="4">
    <source>
        <dbReference type="Proteomes" id="UP000183988"/>
    </source>
</evidence>
<feature type="domain" description="SCP" evidence="1">
    <location>
        <begin position="244"/>
        <end position="353"/>
    </location>
</feature>